<comment type="caution">
    <text evidence="3">The sequence shown here is derived from an EMBL/GenBank/DDBJ whole genome shotgun (WGS) entry which is preliminary data.</text>
</comment>
<dbReference type="InterPro" id="IPR000160">
    <property type="entry name" value="GGDEF_dom"/>
</dbReference>
<feature type="transmembrane region" description="Helical" evidence="1">
    <location>
        <begin position="25"/>
        <end position="47"/>
    </location>
</feature>
<feature type="domain" description="GGDEF" evidence="2">
    <location>
        <begin position="576"/>
        <end position="712"/>
    </location>
</feature>
<dbReference type="CDD" id="cd01949">
    <property type="entry name" value="GGDEF"/>
    <property type="match status" value="1"/>
</dbReference>
<keyword evidence="4" id="KW-1185">Reference proteome</keyword>
<keyword evidence="1" id="KW-0812">Transmembrane</keyword>
<dbReference type="Pfam" id="PF22673">
    <property type="entry name" value="MCP-like_PDC_1"/>
    <property type="match status" value="1"/>
</dbReference>
<keyword evidence="1" id="KW-1133">Transmembrane helix</keyword>
<keyword evidence="1" id="KW-0472">Membrane</keyword>
<dbReference type="InterPro" id="IPR043128">
    <property type="entry name" value="Rev_trsase/Diguanyl_cyclase"/>
</dbReference>
<dbReference type="Pfam" id="PF00990">
    <property type="entry name" value="GGDEF"/>
    <property type="match status" value="1"/>
</dbReference>
<reference evidence="3 4" key="1">
    <citation type="submission" date="2021-05" db="EMBL/GenBank/DDBJ databases">
        <title>Fusibacter ferrireducens sp. nov., an anaerobic, sulfur- and Fe-reducing bacterium isolated from the mangrove sediment.</title>
        <authorList>
            <person name="Qiu D."/>
        </authorList>
    </citation>
    <scope>NUCLEOTIDE SEQUENCE [LARGE SCALE GENOMIC DNA]</scope>
    <source>
        <strain evidence="3 4">DSM 12116</strain>
    </source>
</reference>
<dbReference type="SMART" id="SM00267">
    <property type="entry name" value="GGDEF"/>
    <property type="match status" value="1"/>
</dbReference>
<accession>A0ABS5PJY5</accession>
<evidence type="ECO:0000313" key="3">
    <source>
        <dbReference type="EMBL" id="MBS7525404.1"/>
    </source>
</evidence>
<dbReference type="NCBIfam" id="TIGR00254">
    <property type="entry name" value="GGDEF"/>
    <property type="match status" value="1"/>
</dbReference>
<feature type="transmembrane region" description="Helical" evidence="1">
    <location>
        <begin position="371"/>
        <end position="393"/>
    </location>
</feature>
<evidence type="ECO:0000259" key="2">
    <source>
        <dbReference type="PROSITE" id="PS50887"/>
    </source>
</evidence>
<organism evidence="3 4">
    <name type="scientific">Fusibacter paucivorans</name>
    <dbReference type="NCBI Taxonomy" id="76009"/>
    <lineage>
        <taxon>Bacteria</taxon>
        <taxon>Bacillati</taxon>
        <taxon>Bacillota</taxon>
        <taxon>Clostridia</taxon>
        <taxon>Eubacteriales</taxon>
        <taxon>Eubacteriales Family XII. Incertae Sedis</taxon>
        <taxon>Fusibacter</taxon>
    </lineage>
</organism>
<gene>
    <name evidence="3" type="ORF">KHM83_01790</name>
</gene>
<protein>
    <submittedName>
        <fullName evidence="3">GGDEF domain-containing protein</fullName>
    </submittedName>
</protein>
<dbReference type="SUPFAM" id="SSF55073">
    <property type="entry name" value="Nucleotide cyclase"/>
    <property type="match status" value="1"/>
</dbReference>
<dbReference type="EMBL" id="JAHBCL010000002">
    <property type="protein sequence ID" value="MBS7525404.1"/>
    <property type="molecule type" value="Genomic_DNA"/>
</dbReference>
<dbReference type="RefSeq" id="WP_213235185.1">
    <property type="nucleotide sequence ID" value="NZ_JAHBCL010000002.1"/>
</dbReference>
<dbReference type="CDD" id="cd18773">
    <property type="entry name" value="PDC1_HK_sensor"/>
    <property type="match status" value="1"/>
</dbReference>
<dbReference type="Gene3D" id="3.30.70.270">
    <property type="match status" value="1"/>
</dbReference>
<sequence>MDHMTEHSINRTVHQKTIVTKLTRFVLGIIILQAIIFSVILIVGGVIEQARESAFQLFHDKVTNRRDYVQREMKNSWINFDPYVSNIVEYLPMDSTSPDRFFESAVQDLIAMLRATQVTGAYVILIPEYSRMSNDLKSLPALYLRDYDPLMNSYGDDDIYMLCGPSGLAGQLKLPLDQTWLKTLNVAQADNAFIARPYQNVTTASKAAYYGYWSKPFKLSDNDVAIVTYSMPLFDKSGTLRGIIGIDLTLNYLAEYLPASELQPQDSLGYLIAYRELDERGEFAYYPMIMGGPLQQRMIDSNSALSLKNVDDNLGISELINHEGNEALYASMERIGLYQTNTPFEDEEWYLVGIMRSDYLFSYVNRIRQTLVVSLFVAILIGAIGGIIISIQMTKPIVALAKQVKEGERHREIKFEPTGLAELDALASAVESANQAMMESASRLSKIVDMFELPIGAFEMNMTMNRVYITDHFGEIIGWPEIGEHTEMTPEAFTSVLQAVFTVPEGDSPDVFEIGDRWIRFKKTDNGIGIVMDVTDEILEKRQMILERDHDALTMILNRKGFQWAFERWYASKREGEAALIMLDLDNLKGINDSYGHHWGDQYIIYAVKHLIGMASAENTIIGRRSGDEIVVLLHSFETKAIIRQHLDSFYETLKDSPMSFPNDTWKTVTISAGVMWIESDSMTYEGLLHYADEALYEAKRSGKDHYVESDRIS</sequence>
<dbReference type="PANTHER" id="PTHR45138">
    <property type="entry name" value="REGULATORY COMPONENTS OF SENSORY TRANSDUCTION SYSTEM"/>
    <property type="match status" value="1"/>
</dbReference>
<evidence type="ECO:0000256" key="1">
    <source>
        <dbReference type="SAM" id="Phobius"/>
    </source>
</evidence>
<evidence type="ECO:0000313" key="4">
    <source>
        <dbReference type="Proteomes" id="UP000746471"/>
    </source>
</evidence>
<proteinExistence type="predicted"/>
<dbReference type="PANTHER" id="PTHR45138:SF9">
    <property type="entry name" value="DIGUANYLATE CYCLASE DGCM-RELATED"/>
    <property type="match status" value="1"/>
</dbReference>
<dbReference type="InterPro" id="IPR050469">
    <property type="entry name" value="Diguanylate_Cyclase"/>
</dbReference>
<dbReference type="Gene3D" id="3.30.450.20">
    <property type="entry name" value="PAS domain"/>
    <property type="match status" value="1"/>
</dbReference>
<dbReference type="InterPro" id="IPR029787">
    <property type="entry name" value="Nucleotide_cyclase"/>
</dbReference>
<dbReference type="PROSITE" id="PS50887">
    <property type="entry name" value="GGDEF"/>
    <property type="match status" value="1"/>
</dbReference>
<name>A0ABS5PJY5_9FIRM</name>
<dbReference type="Proteomes" id="UP000746471">
    <property type="component" value="Unassembled WGS sequence"/>
</dbReference>